<dbReference type="InterPro" id="IPR052984">
    <property type="entry name" value="UPF0421"/>
</dbReference>
<evidence type="ECO:0000256" key="2">
    <source>
        <dbReference type="ARBA" id="ARBA00022475"/>
    </source>
</evidence>
<evidence type="ECO:0000256" key="4">
    <source>
        <dbReference type="ARBA" id="ARBA00022989"/>
    </source>
</evidence>
<feature type="transmembrane region" description="Helical" evidence="6">
    <location>
        <begin position="125"/>
        <end position="143"/>
    </location>
</feature>
<evidence type="ECO:0000313" key="8">
    <source>
        <dbReference type="Proteomes" id="UP000278746"/>
    </source>
</evidence>
<proteinExistence type="predicted"/>
<dbReference type="PANTHER" id="PTHR40064">
    <property type="entry name" value="MEMBRANE PROTEIN-RELATED"/>
    <property type="match status" value="1"/>
</dbReference>
<evidence type="ECO:0000256" key="1">
    <source>
        <dbReference type="ARBA" id="ARBA00004651"/>
    </source>
</evidence>
<keyword evidence="3 6" id="KW-0812">Transmembrane</keyword>
<dbReference type="EMBL" id="RHIB01000003">
    <property type="protein sequence ID" value="RNA67157.1"/>
    <property type="molecule type" value="Genomic_DNA"/>
</dbReference>
<evidence type="ECO:0000313" key="7">
    <source>
        <dbReference type="EMBL" id="RNA67157.1"/>
    </source>
</evidence>
<feature type="transmembrane region" description="Helical" evidence="6">
    <location>
        <begin position="30"/>
        <end position="48"/>
    </location>
</feature>
<protein>
    <submittedName>
        <fullName evidence="7">Aromatic acid exporter family protein</fullName>
    </submittedName>
</protein>
<gene>
    <name evidence="7" type="ORF">EBO34_18415</name>
</gene>
<dbReference type="GO" id="GO:0005886">
    <property type="term" value="C:plasma membrane"/>
    <property type="evidence" value="ECO:0007669"/>
    <property type="project" value="UniProtKB-SubCell"/>
</dbReference>
<comment type="subcellular location">
    <subcellularLocation>
        <location evidence="1">Cell membrane</location>
        <topology evidence="1">Multi-pass membrane protein</topology>
    </subcellularLocation>
</comment>
<feature type="transmembrane region" description="Helical" evidence="6">
    <location>
        <begin position="60"/>
        <end position="91"/>
    </location>
</feature>
<dbReference type="OrthoDB" id="1653617at2"/>
<feature type="transmembrane region" description="Helical" evidence="6">
    <location>
        <begin position="7"/>
        <end position="24"/>
    </location>
</feature>
<name>A0A3M7TQ73_9BACI</name>
<keyword evidence="2" id="KW-1003">Cell membrane</keyword>
<accession>A0A3M7TQ73</accession>
<dbReference type="InterPro" id="IPR010343">
    <property type="entry name" value="ArAE_1"/>
</dbReference>
<dbReference type="AlphaFoldDB" id="A0A3M7TQ73"/>
<keyword evidence="4 6" id="KW-1133">Transmembrane helix</keyword>
<sequence length="359" mass="41830">MRLGARILKTGLAVVMALYIAAWLGFDTPVYAALAAVFAVQPSVYRSFMTILDQLQANVISAVLAVVFVLSFGHEPFVVGVVVVLIIAINLKLGKEAIIPLAVVTAIIIMEAPSEDFISFASSRFLLIMIGVASSFVVNLIFLPPKHENHLFHKITDANEQIIQWIRLMTRHEAEYHTLKQDLKKLKDTMIKMDNIFLLYKDERTYFKKNEYPRMRKVVLFRQMLYSTKKCLDILRSLSKHENSMQQMPDELQDLVRVQLDYLTNYHERIMLKYMGKVRPHTTEDLYEEVDVGKRQLTDVFFSLHEDKEIERSEWIHFFPVVALIVEYSEELEHLDRLVASFFKYHKDENEVKVLERRD</sequence>
<evidence type="ECO:0000256" key="5">
    <source>
        <dbReference type="ARBA" id="ARBA00023136"/>
    </source>
</evidence>
<evidence type="ECO:0000256" key="3">
    <source>
        <dbReference type="ARBA" id="ARBA00022692"/>
    </source>
</evidence>
<feature type="transmembrane region" description="Helical" evidence="6">
    <location>
        <begin position="97"/>
        <end position="113"/>
    </location>
</feature>
<dbReference type="Pfam" id="PF06081">
    <property type="entry name" value="ArAE_1"/>
    <property type="match status" value="1"/>
</dbReference>
<evidence type="ECO:0000256" key="6">
    <source>
        <dbReference type="SAM" id="Phobius"/>
    </source>
</evidence>
<organism evidence="7 8">
    <name type="scientific">Alteribacter keqinensis</name>
    <dbReference type="NCBI Taxonomy" id="2483800"/>
    <lineage>
        <taxon>Bacteria</taxon>
        <taxon>Bacillati</taxon>
        <taxon>Bacillota</taxon>
        <taxon>Bacilli</taxon>
        <taxon>Bacillales</taxon>
        <taxon>Bacillaceae</taxon>
        <taxon>Alteribacter</taxon>
    </lineage>
</organism>
<dbReference type="Proteomes" id="UP000278746">
    <property type="component" value="Unassembled WGS sequence"/>
</dbReference>
<keyword evidence="8" id="KW-1185">Reference proteome</keyword>
<keyword evidence="5 6" id="KW-0472">Membrane</keyword>
<reference evidence="7 8" key="1">
    <citation type="submission" date="2018-10" db="EMBL/GenBank/DDBJ databases">
        <title>Bacillus Keqinensis sp. nov., a moderately halophilic bacterium isolated from a saline-alkaline lake.</title>
        <authorList>
            <person name="Wang H."/>
        </authorList>
    </citation>
    <scope>NUCLEOTIDE SEQUENCE [LARGE SCALE GENOMIC DNA]</scope>
    <source>
        <strain evidence="7 8">KQ-3</strain>
    </source>
</reference>
<dbReference type="PANTHER" id="PTHR40064:SF1">
    <property type="entry name" value="MEMBRANE PROTEIN"/>
    <property type="match status" value="1"/>
</dbReference>
<comment type="caution">
    <text evidence="7">The sequence shown here is derived from an EMBL/GenBank/DDBJ whole genome shotgun (WGS) entry which is preliminary data.</text>
</comment>
<dbReference type="RefSeq" id="WP_122901322.1">
    <property type="nucleotide sequence ID" value="NZ_RHIB01000003.1"/>
</dbReference>